<dbReference type="FunFam" id="1.20.58.390:FF:000137">
    <property type="entry name" value="Predicted protein"/>
    <property type="match status" value="1"/>
</dbReference>
<organism evidence="14 15">
    <name type="scientific">Acropora cervicornis</name>
    <name type="common">Staghorn coral</name>
    <dbReference type="NCBI Taxonomy" id="6130"/>
    <lineage>
        <taxon>Eukaryota</taxon>
        <taxon>Metazoa</taxon>
        <taxon>Cnidaria</taxon>
        <taxon>Anthozoa</taxon>
        <taxon>Hexacorallia</taxon>
        <taxon>Scleractinia</taxon>
        <taxon>Astrocoeniina</taxon>
        <taxon>Acroporidae</taxon>
        <taxon>Acropora</taxon>
    </lineage>
</organism>
<keyword evidence="7 11" id="KW-1133">Transmembrane helix</keyword>
<sequence length="314" mass="35784">MFLLLSLEYLTSYQSRFSHLSFNSLHFRMTIIASCALKLHNFPLDSQKCHLEIGSYAYSVDDIVYEWIPGEVAVGNKKMAQFEYKGAQLTSDFNVYSMGNYSSITVTFLFRRRIGYFLIQVYLPDIFVVMLSWIAFWMEKSDIGDRMALGITTILTIMFLLGSLNGNLPKVSYPKALDWYLLVSFIFVFLSLVECVIVYIFVKNGKDQNMKCNIGEISLTKRLGSSVKSLIARKTNSGDSETADGHANMGVDGENLELAYRGTNANKEILDDCAIQENKSNERLEKAAASIDNISRVLFPLSFVVYNIYYWTYY</sequence>
<feature type="transmembrane region" description="Helical" evidence="11">
    <location>
        <begin position="114"/>
        <end position="136"/>
    </location>
</feature>
<dbReference type="GO" id="GO:0005886">
    <property type="term" value="C:plasma membrane"/>
    <property type="evidence" value="ECO:0007669"/>
    <property type="project" value="UniProtKB-SubCell"/>
</dbReference>
<evidence type="ECO:0000256" key="5">
    <source>
        <dbReference type="ARBA" id="ARBA00022692"/>
    </source>
</evidence>
<name>A0AAD9VET1_ACRCE</name>
<reference evidence="14" key="2">
    <citation type="journal article" date="2023" name="Science">
        <title>Genomic signatures of disease resistance in endangered staghorn corals.</title>
        <authorList>
            <person name="Vollmer S.V."/>
            <person name="Selwyn J.D."/>
            <person name="Despard B.A."/>
            <person name="Roesel C.L."/>
        </authorList>
    </citation>
    <scope>NUCLEOTIDE SEQUENCE</scope>
    <source>
        <strain evidence="14">K2</strain>
    </source>
</reference>
<evidence type="ECO:0000256" key="4">
    <source>
        <dbReference type="ARBA" id="ARBA00022475"/>
    </source>
</evidence>
<evidence type="ECO:0000256" key="11">
    <source>
        <dbReference type="SAM" id="Phobius"/>
    </source>
</evidence>
<evidence type="ECO:0000256" key="8">
    <source>
        <dbReference type="ARBA" id="ARBA00023065"/>
    </source>
</evidence>
<evidence type="ECO:0000256" key="2">
    <source>
        <dbReference type="ARBA" id="ARBA00004236"/>
    </source>
</evidence>
<evidence type="ECO:0000256" key="9">
    <source>
        <dbReference type="ARBA" id="ARBA00023136"/>
    </source>
</evidence>
<accession>A0AAD9VET1</accession>
<dbReference type="PRINTS" id="PR00253">
    <property type="entry name" value="GABAARECEPTR"/>
</dbReference>
<keyword evidence="10" id="KW-0407">Ion channel</keyword>
<keyword evidence="5 11" id="KW-0812">Transmembrane</keyword>
<evidence type="ECO:0000313" key="15">
    <source>
        <dbReference type="Proteomes" id="UP001249851"/>
    </source>
</evidence>
<keyword evidence="8" id="KW-0406">Ion transport</keyword>
<dbReference type="InterPro" id="IPR006201">
    <property type="entry name" value="Neur_channel"/>
</dbReference>
<dbReference type="Gene3D" id="2.70.170.10">
    <property type="entry name" value="Neurotransmitter-gated ion-channel ligand-binding domain"/>
    <property type="match status" value="1"/>
</dbReference>
<feature type="transmembrane region" description="Helical" evidence="11">
    <location>
        <begin position="179"/>
        <end position="202"/>
    </location>
</feature>
<protein>
    <submittedName>
        <fullName evidence="14">Gamma-aminobutyric acid receptor subunit gamma-2</fullName>
    </submittedName>
</protein>
<comment type="subcellular location">
    <subcellularLocation>
        <location evidence="2">Cell membrane</location>
    </subcellularLocation>
    <subcellularLocation>
        <location evidence="1">Membrane</location>
        <topology evidence="1">Multi-pass membrane protein</topology>
    </subcellularLocation>
</comment>
<evidence type="ECO:0000256" key="1">
    <source>
        <dbReference type="ARBA" id="ARBA00004141"/>
    </source>
</evidence>
<dbReference type="CDD" id="cd19049">
    <property type="entry name" value="LGIC_TM_anion"/>
    <property type="match status" value="1"/>
</dbReference>
<keyword evidence="9 11" id="KW-0472">Membrane</keyword>
<keyword evidence="4" id="KW-1003">Cell membrane</keyword>
<dbReference type="Pfam" id="PF02931">
    <property type="entry name" value="Neur_chan_LBD"/>
    <property type="match status" value="1"/>
</dbReference>
<feature type="transmembrane region" description="Helical" evidence="11">
    <location>
        <begin position="293"/>
        <end position="312"/>
    </location>
</feature>
<evidence type="ECO:0000256" key="10">
    <source>
        <dbReference type="ARBA" id="ARBA00023303"/>
    </source>
</evidence>
<keyword evidence="15" id="KW-1185">Reference proteome</keyword>
<dbReference type="GO" id="GO:0004888">
    <property type="term" value="F:transmembrane signaling receptor activity"/>
    <property type="evidence" value="ECO:0007669"/>
    <property type="project" value="InterPro"/>
</dbReference>
<evidence type="ECO:0000256" key="3">
    <source>
        <dbReference type="ARBA" id="ARBA00022448"/>
    </source>
</evidence>
<evidence type="ECO:0000259" key="13">
    <source>
        <dbReference type="Pfam" id="PF02932"/>
    </source>
</evidence>
<dbReference type="SUPFAM" id="SSF63712">
    <property type="entry name" value="Nicotinic receptor ligand binding domain-like"/>
    <property type="match status" value="1"/>
</dbReference>
<dbReference type="AlphaFoldDB" id="A0AAD9VET1"/>
<dbReference type="InterPro" id="IPR006028">
    <property type="entry name" value="GABAA/Glycine_rcpt"/>
</dbReference>
<feature type="transmembrane region" description="Helical" evidence="11">
    <location>
        <begin position="148"/>
        <end position="167"/>
    </location>
</feature>
<dbReference type="EMBL" id="JARQWQ010000006">
    <property type="protein sequence ID" value="KAK2571337.1"/>
    <property type="molecule type" value="Genomic_DNA"/>
</dbReference>
<dbReference type="GO" id="GO:0005230">
    <property type="term" value="F:extracellular ligand-gated monoatomic ion channel activity"/>
    <property type="evidence" value="ECO:0007669"/>
    <property type="project" value="InterPro"/>
</dbReference>
<keyword evidence="14" id="KW-0675">Receptor</keyword>
<dbReference type="InterPro" id="IPR038050">
    <property type="entry name" value="Neuro_actylchol_rec"/>
</dbReference>
<dbReference type="PANTHER" id="PTHR18945">
    <property type="entry name" value="NEUROTRANSMITTER GATED ION CHANNEL"/>
    <property type="match status" value="1"/>
</dbReference>
<evidence type="ECO:0000256" key="7">
    <source>
        <dbReference type="ARBA" id="ARBA00022989"/>
    </source>
</evidence>
<dbReference type="Pfam" id="PF02932">
    <property type="entry name" value="Neur_chan_memb"/>
    <property type="match status" value="1"/>
</dbReference>
<evidence type="ECO:0000259" key="12">
    <source>
        <dbReference type="Pfam" id="PF02931"/>
    </source>
</evidence>
<dbReference type="PROSITE" id="PS00236">
    <property type="entry name" value="NEUROTR_ION_CHANNEL"/>
    <property type="match status" value="1"/>
</dbReference>
<evidence type="ECO:0000256" key="6">
    <source>
        <dbReference type="ARBA" id="ARBA00022729"/>
    </source>
</evidence>
<feature type="domain" description="Neurotransmitter-gated ion-channel ligand-binding" evidence="12">
    <location>
        <begin position="26"/>
        <end position="113"/>
    </location>
</feature>
<evidence type="ECO:0000313" key="14">
    <source>
        <dbReference type="EMBL" id="KAK2571337.1"/>
    </source>
</evidence>
<reference evidence="14" key="1">
    <citation type="journal article" date="2023" name="G3 (Bethesda)">
        <title>Whole genome assembly and annotation of the endangered Caribbean coral Acropora cervicornis.</title>
        <authorList>
            <person name="Selwyn J.D."/>
            <person name="Vollmer S.V."/>
        </authorList>
    </citation>
    <scope>NUCLEOTIDE SEQUENCE</scope>
    <source>
        <strain evidence="14">K2</strain>
    </source>
</reference>
<dbReference type="InterPro" id="IPR036734">
    <property type="entry name" value="Neur_chan_lig-bd_sf"/>
</dbReference>
<dbReference type="InterPro" id="IPR036719">
    <property type="entry name" value="Neuro-gated_channel_TM_sf"/>
</dbReference>
<dbReference type="InterPro" id="IPR006202">
    <property type="entry name" value="Neur_chan_lig-bd"/>
</dbReference>
<keyword evidence="6" id="KW-0732">Signal</keyword>
<keyword evidence="3" id="KW-0813">Transport</keyword>
<dbReference type="Proteomes" id="UP001249851">
    <property type="component" value="Unassembled WGS sequence"/>
</dbReference>
<dbReference type="Gene3D" id="1.20.58.390">
    <property type="entry name" value="Neurotransmitter-gated ion-channel transmembrane domain"/>
    <property type="match status" value="1"/>
</dbReference>
<dbReference type="SUPFAM" id="SSF90112">
    <property type="entry name" value="Neurotransmitter-gated ion-channel transmembrane pore"/>
    <property type="match status" value="1"/>
</dbReference>
<gene>
    <name evidence="14" type="ORF">P5673_003921</name>
</gene>
<feature type="domain" description="Neurotransmitter-gated ion-channel transmembrane" evidence="13">
    <location>
        <begin position="121"/>
        <end position="219"/>
    </location>
</feature>
<dbReference type="InterPro" id="IPR018000">
    <property type="entry name" value="Neurotransmitter_ion_chnl_CS"/>
</dbReference>
<comment type="caution">
    <text evidence="14">The sequence shown here is derived from an EMBL/GenBank/DDBJ whole genome shotgun (WGS) entry which is preliminary data.</text>
</comment>
<dbReference type="InterPro" id="IPR006029">
    <property type="entry name" value="Neurotrans-gated_channel_TM"/>
</dbReference>
<proteinExistence type="predicted"/>